<dbReference type="GO" id="GO:0005344">
    <property type="term" value="F:oxygen carrier activity"/>
    <property type="evidence" value="ECO:0007669"/>
    <property type="project" value="UniProtKB-KW"/>
</dbReference>
<comment type="similarity">
    <text evidence="2">Belongs to the tyrosinase family. Hemocyanin subfamily.</text>
</comment>
<dbReference type="InterPro" id="IPR036848">
    <property type="entry name" value="Haemocyanin_C_sf"/>
</dbReference>
<evidence type="ECO:0000256" key="1">
    <source>
        <dbReference type="ARBA" id="ARBA00002958"/>
    </source>
</evidence>
<feature type="domain" description="Tyrosinase copper-binding" evidence="13">
    <location>
        <begin position="2305"/>
        <end position="2316"/>
    </location>
</feature>
<dbReference type="InterPro" id="IPR050316">
    <property type="entry name" value="Tyrosinase/Hemocyanin"/>
</dbReference>
<feature type="region of interest" description="Disordered" evidence="10">
    <location>
        <begin position="2898"/>
        <end position="2927"/>
    </location>
</feature>
<dbReference type="Pfam" id="PF14830">
    <property type="entry name" value="Haemocyan_bet_s"/>
    <property type="match status" value="8"/>
</dbReference>
<evidence type="ECO:0000259" key="13">
    <source>
        <dbReference type="PROSITE" id="PS00498"/>
    </source>
</evidence>
<dbReference type="PANTHER" id="PTHR11474:SF76">
    <property type="entry name" value="SHKT DOMAIN-CONTAINING PROTEIN"/>
    <property type="match status" value="1"/>
</dbReference>
<dbReference type="GO" id="GO:0016491">
    <property type="term" value="F:oxidoreductase activity"/>
    <property type="evidence" value="ECO:0007669"/>
    <property type="project" value="InterPro"/>
</dbReference>
<dbReference type="GO" id="GO:0046872">
    <property type="term" value="F:metal ion binding"/>
    <property type="evidence" value="ECO:0007669"/>
    <property type="project" value="UniProtKB-KW"/>
</dbReference>
<feature type="domain" description="Tyrosinase copper-binding" evidence="13">
    <location>
        <begin position="224"/>
        <end position="235"/>
    </location>
</feature>
<gene>
    <name evidence="14" type="primary">klh2</name>
</gene>
<evidence type="ECO:0000256" key="5">
    <source>
        <dbReference type="ARBA" id="ARBA00022723"/>
    </source>
</evidence>
<dbReference type="PROSITE" id="PS00497">
    <property type="entry name" value="TYROSINASE_1"/>
    <property type="match status" value="7"/>
</dbReference>
<keyword evidence="7" id="KW-0186">Copper</keyword>
<evidence type="ECO:0000256" key="7">
    <source>
        <dbReference type="ARBA" id="ARBA00023008"/>
    </source>
</evidence>
<feature type="chain" id="PRO_5004275538" evidence="11">
    <location>
        <begin position="20"/>
        <end position="3421"/>
    </location>
</feature>
<feature type="domain" description="Tyrosinase copper-binding" evidence="12">
    <location>
        <begin position="914"/>
        <end position="931"/>
    </location>
</feature>
<dbReference type="PRINTS" id="PR00092">
    <property type="entry name" value="TYROSINASE"/>
</dbReference>
<feature type="domain" description="Tyrosinase copper-binding" evidence="13">
    <location>
        <begin position="3123"/>
        <end position="3134"/>
    </location>
</feature>
<organism evidence="14">
    <name type="scientific">Megathura crenulata</name>
    <name type="common">Giant keyhole limpet</name>
    <dbReference type="NCBI Taxonomy" id="55429"/>
    <lineage>
        <taxon>Eukaryota</taxon>
        <taxon>Metazoa</taxon>
        <taxon>Spiralia</taxon>
        <taxon>Lophotrochozoa</taxon>
        <taxon>Mollusca</taxon>
        <taxon>Gastropoda</taxon>
        <taxon>Vetigastropoda</taxon>
        <taxon>Lepetellida</taxon>
        <taxon>Fissurelloidea</taxon>
        <taxon>Fissurellidae</taxon>
        <taxon>Megathura</taxon>
    </lineage>
</organism>
<feature type="domain" description="Tyrosinase copper-binding" evidence="13">
    <location>
        <begin position="1892"/>
        <end position="1903"/>
    </location>
</feature>
<keyword evidence="5" id="KW-0479">Metal-binding</keyword>
<evidence type="ECO:0000256" key="11">
    <source>
        <dbReference type="SAM" id="SignalP"/>
    </source>
</evidence>
<dbReference type="SUPFAM" id="SSF48056">
    <property type="entry name" value="Di-copper centre-containing domain"/>
    <property type="match status" value="8"/>
</dbReference>
<keyword evidence="8" id="KW-1015">Disulfide bond</keyword>
<feature type="domain" description="Tyrosinase copper-binding" evidence="12">
    <location>
        <begin position="2989"/>
        <end position="3006"/>
    </location>
</feature>
<feature type="domain" description="Tyrosinase copper-binding" evidence="12">
    <location>
        <begin position="1746"/>
        <end position="1763"/>
    </location>
</feature>
<proteinExistence type="evidence at transcript level"/>
<dbReference type="InterPro" id="IPR002227">
    <property type="entry name" value="Tyrosinase_Cu-bd"/>
</dbReference>
<evidence type="ECO:0000313" key="14">
    <source>
        <dbReference type="EMBL" id="CAG28308.1"/>
    </source>
</evidence>
<reference evidence="14" key="1">
    <citation type="journal article" date="2004" name="Micron">
        <title>Evolution of molluscan hemocyanins as deduced from DNA sequencing.</title>
        <authorList>
            <person name="Lieb B."/>
            <person name="Markl J."/>
        </authorList>
    </citation>
    <scope>NUCLEOTIDE SEQUENCE</scope>
</reference>
<feature type="signal peptide" evidence="11">
    <location>
        <begin position="1"/>
        <end position="19"/>
    </location>
</feature>
<dbReference type="InterPro" id="IPR028999">
    <property type="entry name" value="Beta-sandwich_Haemocyanin"/>
</dbReference>
<dbReference type="Gene3D" id="2.60.310.10">
    <property type="entry name" value="Haemocyanin C-terminal domain"/>
    <property type="match status" value="8"/>
</dbReference>
<feature type="domain" description="Tyrosinase copper-binding" evidence="13">
    <location>
        <begin position="1468"/>
        <end position="1479"/>
    </location>
</feature>
<sequence length="3421" mass="391539">MWTILALLTATLLFEGAFSVDTVVRKNVDSLSSDEVLALEKALDDLQQDDSNQGYQAIAGYHGVPTMCVDKHEKNVACCLHGMPSFPLWHRLYVVQLERALIRKKATISIPYWDWTSELTHLPELVSHPLFVGTEGGKAHDNSWYRADITFLNKKTSRAVDDRLFEKVQPGHHTRLMEGILDALEQDEFCKFEIQFELAHNAIHYLVGGRHTYSMSHLEYTSYDPLFFLHHSNTDRIFAIWQRLQQLRGKDPNSADCAHNLIHTPMEPFDRDTNPLDLTREHAKPADSFDYGRLGYQYDDLSLNGMSPEELNVYLGERAAKERTFASFILSGFGGSANVVVYVCRPAHDEISDDQCIKAGDFFLLGGPTEMKWGFYRAYHFDVTDSVASIDDDGHGHYYVKSELFSVNGSALSNDILRQPTLVHRPAKGHFDKPPVPVAQANLAVRKNINDLTAEETYSLRKAMERFQNDKSVDGYQATVEFHALPARCPRPDAKDRFACCVHGMATFPHWHRLFVTQVEDALLRRGSTIGLPNWDWTMPMDHLPELATSETYLDPVTGETKNNPFHHAQVAFENGVTSRNPDAKLFMKPTYGDHTYLFDSMIYAFEQEDFCDFEVQYELTHNAIHAWVGGSEKYSMSSLHYTAFDPIFYLHHSNVDRLWAIWQALQIRRGKSYKAHCASSQEREPLKPFAFSSPLNNNEKTYHNSVPTNVYDYVGVLHYRYDDLQFGGMTMSELEEYIHKQTQHDRTFAGFFLSYIGTSASVDIFINREGHDKYKVGSFVVLGGSKEMKWGFDRMYKYEITEALKTLNVAVDDGFSITVEITDVDGSPPSADLIPPPAIIFERADAKDFGHSRKIRKAVDSLTVEEQTSLRRAMADLQDDKTSGGFQQIAAFHGEPKWCPSPEAEKKFACCVHGMAVFPHWHRLLTVQGENALRKHGFTGGLPYWDWTRSMSALPHFVADPTYNDAISSQEEDNPWHHGHIDSVGHDTTRDVRDDLYQSPGFGHYTDIAKQVLLAFEQDDFCDFEVQFEIAHNFIHALVGGNEPYSMSSLRYTTYDPIFFLHRSNTDRLWAIWQALQKYRGKPYNTANCAIASMRKPLQPFGLDSVINPDDETREHSVPFRVFDYKNNFDYEYESLAFNGLSIAQLDRELQRRKSHDRVFAGFLLHEIGQSALVKFYVCKHNVSDCDHYAGEFYILGDEAEMPWRYDRVYKYEITQQLHDLDLHVGDNFFLKYEAFDLNGGSLGGSIFSQPSVIFEPAAGSHQADEYREAVTSASHIRKNIRDLSEGEIESIRSAFLQIQKEGIYENIAKFHGKPGLCEHDGHPVACCVHGMPTFPHWHRLYVLQVENALLERGSAVAVPYWDWTEKADSLPSLINDATYFNSRSQTFDPNPFFRGHIAFENAVTSRDPQPELWDNKDFYENVMLALEQDNFCDFEIQLELIHNALHSRLGGRAKYSLSSLDYTAFDPVFFLHHANVDRIWAIWQDLQRYRKKPYNEADCAVNEMRKPLQPFNNPELNSDSMTLKHNLPQDSFDYQNRFRYQYDNLQFNHFSIQKLDQTIQARKQHDRVFAGFILHNIGTSAVVDIYICVEQGGEQNCKTKAGSFTILGGETEMPFHFDRLYKFDITSALHKLGVPLDGHGFDIKVDVRAVNGSHLDQHILNEPSLLFVPGERKNIYYDGLSQHNLVRKEVSSLTTLEKHFLRKALKNMQADDSPDGYQAIASFHALPPLCPSPSAAHRHACCLHGMATFPQWHRLYTVQFEDSLKRHGSIVGLPYWDWLKPQSALPDLVTQETYEHLFSHKTFPNPFLKANIEFEGEGVTTERDVDAEHLFAKGNLVYNNWFCNQALYALEQENYCDFEIQFEILHNGIHSWVGGSKTHSIGHLHYASYDPLFYIHHSQTDRIWAIWQALQEHRGLSGKEAHCALEQMKDPLKPFSFGSPYNLNKRTQEFSKPEDTFDYHRFGYEYDSLEFVGMSVSSLHNYIKQQQEADRVFAGFLLKGFGQSASVSFDICRPDQSCQEAGYFSVLGGSSEMPWQFDRLYKYDITKTLKDMKLRYDDTFTIKVHIKDIAGAELDSDLIPTPSVLLEEGKHGINVRHVGRNRIRMELSELTERDLASLKSAMRSLQADDGVNGYQAIASFHGLPASCHDDEGHEIACCIHGMPVFPHWHRLYTLQMDMALLSHGSAVAIPYWDWTKPISKLPDLFTSPEYYDPWRDAVVNNPFAKGYIKSEDAYTVRDPQDILYHLQDETGTSVLLDQTLLALEQTDFCDFEVQFEVVHNAIHYLVGGRQVYALSSQHYASYDPAFFIHHSFVDKIWAVWQALQKKRKRPYHKADCALNMMTKPMRPFAHDFNHNGFTKMHAVPNTLFDFQDLFYTYDNLEIAGMNVNQLEAEINRRKSQTRVFAGFLLHGIGRSADVRFWICKTADDCHASGMIFILGGSKEMHWAYDRNFKYDITQALKAQSIHPEDVFDTDAPFFIKVEVHGVNKTALPSSAIPAPTIIYSAGEGHTDDHGSDHIAGSGVRKDVTSLTASEIENLRHALQSVMDDDGPNGFQAIAAYHGSPPMCHMHDGRDVACCTHGMASFPHWHRLFVKQMEDALAAHGAHIGIPYWDWTSAFSHLPALVTDHEHNPFHHGHIAHRNVDTSRSPRDMLFNDPEHGSESFFYRQVLLALEQTDFCQFEVQFEITHNAIHSWTGGHTPYGMSSLEYTAYDPLFYLHHSNTDRIWAIWQALQKYRGFQYNAAHCDIQVLKQPLKPFSESRNPNPVTRANSRAVDSFDYERLNYQYDTLTFHGHSISELDAMLQERKKEERTFAAFLLHGFGASADVSFDVCTPDGHCAFAGTFAVLGGELEMPWSFERLFRYDITKVLKQMNLHYDSEFHFELKIVGTDGTELPSDRIKSPTIEHHGGDHHGGDTSGHDHSERHDGFFRKEVGSLSLDEANDLKNALYKLQNDQGPNGYESIAGYHGYPFLCPEHGEDQYACCVHGMPVFPHWHRLHTIQFERALKEHGSHLGIPYWDWTKSMIALPAFFADSSNSNPFYKYHIMKAGHDTARSPSDLLFNQPQLHGYDYLYYLALSTLEEDNYCDFEVHYEILHNAVHLWLGGTETYSMSSLAFSAYDPVFMILHSGLDRLWIIWQELQKLRKKPYNAAKCAGHMMDEPLHPFNYESANHDSFTRANAKPSTVFDSHKFNYHYDNPDVRGNSIQEISAIIHDLRNQPRVFAGFVLSGIYTSANVKIYLVREGHDDENVGSFVVLGGPKEMPWAYERIFKYDITEVANRLNMHHDDTFNFRLEVQSYTGEMVTHHLPEPLIIYRPAKQEYDVLVIPLGSGHKLPPKVIVKRGTRIMFHPVDDTVNRPVVDLGSHTALYNCVVPPFTYNGYELDHAYSLRDGHYYIAGPTKDLCTSGNVRIHIHIEDE</sequence>
<evidence type="ECO:0000256" key="9">
    <source>
        <dbReference type="ARBA" id="ARBA00023180"/>
    </source>
</evidence>
<evidence type="ECO:0000256" key="8">
    <source>
        <dbReference type="ARBA" id="ARBA00023157"/>
    </source>
</evidence>
<protein>
    <submittedName>
        <fullName evidence="14">Keyhole limpet hemocyanin2</fullName>
    </submittedName>
</protein>
<feature type="domain" description="Tyrosinase copper-binding" evidence="13">
    <location>
        <begin position="2715"/>
        <end position="2726"/>
    </location>
</feature>
<feature type="domain" description="Tyrosinase copper-binding" evidence="12">
    <location>
        <begin position="2582"/>
        <end position="2599"/>
    </location>
</feature>
<comment type="function">
    <text evidence="1">Hemocyanins are copper-containing oxygen carriers occurring freely dissolved in the hemolymph of many mollusks and arthropods.</text>
</comment>
<keyword evidence="11" id="KW-0732">Signal</keyword>
<keyword evidence="9" id="KW-0325">Glycoprotein</keyword>
<dbReference type="SUPFAM" id="SSF81277">
    <property type="entry name" value="C-terminal domain of mollusc hemocyanin"/>
    <property type="match status" value="8"/>
</dbReference>
<dbReference type="PROSITE" id="PS00498">
    <property type="entry name" value="TYROSINASE_2"/>
    <property type="match status" value="7"/>
</dbReference>
<evidence type="ECO:0000256" key="6">
    <source>
        <dbReference type="ARBA" id="ARBA00022784"/>
    </source>
</evidence>
<name>Q6KC55_MEGCR</name>
<feature type="domain" description="Tyrosinase copper-binding" evidence="12">
    <location>
        <begin position="81"/>
        <end position="98"/>
    </location>
</feature>
<evidence type="ECO:0000256" key="4">
    <source>
        <dbReference type="ARBA" id="ARBA00022621"/>
    </source>
</evidence>
<dbReference type="PANTHER" id="PTHR11474">
    <property type="entry name" value="TYROSINASE FAMILY MEMBER"/>
    <property type="match status" value="1"/>
</dbReference>
<dbReference type="InterPro" id="IPR008922">
    <property type="entry name" value="Di-copper_centre_dom_sf"/>
</dbReference>
<dbReference type="Gene3D" id="1.10.1280.10">
    <property type="entry name" value="Di-copper center containing domain from catechol oxidase"/>
    <property type="match status" value="8"/>
</dbReference>
<feature type="domain" description="Tyrosinase copper-binding" evidence="12">
    <location>
        <begin position="1331"/>
        <end position="1348"/>
    </location>
</feature>
<evidence type="ECO:0000256" key="2">
    <source>
        <dbReference type="ARBA" id="ARBA00009470"/>
    </source>
</evidence>
<dbReference type="Pfam" id="PF00264">
    <property type="entry name" value="Tyrosinase"/>
    <property type="match status" value="8"/>
</dbReference>
<dbReference type="EMDB" id="EMD-2320"/>
<evidence type="ECO:0000256" key="3">
    <source>
        <dbReference type="ARBA" id="ARBA00022448"/>
    </source>
</evidence>
<evidence type="ECO:0000256" key="10">
    <source>
        <dbReference type="SAM" id="MobiDB-lite"/>
    </source>
</evidence>
<feature type="domain" description="Tyrosinase copper-binding" evidence="12">
    <location>
        <begin position="503"/>
        <end position="520"/>
    </location>
</feature>
<evidence type="ECO:0000259" key="12">
    <source>
        <dbReference type="PROSITE" id="PS00497"/>
    </source>
</evidence>
<feature type="domain" description="Tyrosinase copper-binding" evidence="13">
    <location>
        <begin position="646"/>
        <end position="657"/>
    </location>
</feature>
<keyword evidence="6" id="KW-0883">Thioether bond</keyword>
<accession>Q6KC55</accession>
<keyword evidence="4" id="KW-0561">Oxygen transport</keyword>
<dbReference type="Gene3D" id="2.60.40.2570">
    <property type="match status" value="1"/>
</dbReference>
<keyword evidence="3" id="KW-0813">Transport</keyword>
<dbReference type="EMBL" id="AJ698340">
    <property type="protein sequence ID" value="CAG28308.1"/>
    <property type="molecule type" value="mRNA"/>
</dbReference>